<dbReference type="EMBL" id="CP046913">
    <property type="protein sequence ID" value="QGZ60741.1"/>
    <property type="molecule type" value="Genomic_DNA"/>
</dbReference>
<reference evidence="2 3" key="1">
    <citation type="submission" date="2019-12" db="EMBL/GenBank/DDBJ databases">
        <title>Paraburkholderia acidiphila 7Q-K02 sp. nov and Paraburkholderia acidisoli DHF22 sp. nov., two strains isolated from forest soil.</title>
        <authorList>
            <person name="Gao Z."/>
            <person name="Qiu L."/>
        </authorList>
    </citation>
    <scope>NUCLEOTIDE SEQUENCE [LARGE SCALE GENOMIC DNA]</scope>
    <source>
        <strain evidence="2 3">DHF22</strain>
    </source>
</reference>
<accession>A0A7Z2JDM0</accession>
<gene>
    <name evidence="2" type="ORF">FAZ98_02745</name>
</gene>
<protein>
    <submittedName>
        <fullName evidence="2">Uncharacterized protein</fullName>
    </submittedName>
</protein>
<keyword evidence="1" id="KW-0472">Membrane</keyword>
<keyword evidence="1" id="KW-0812">Transmembrane</keyword>
<evidence type="ECO:0000313" key="2">
    <source>
        <dbReference type="EMBL" id="QGZ60741.1"/>
    </source>
</evidence>
<organism evidence="2 3">
    <name type="scientific">Paraburkholderia acidisoli</name>
    <dbReference type="NCBI Taxonomy" id="2571748"/>
    <lineage>
        <taxon>Bacteria</taxon>
        <taxon>Pseudomonadati</taxon>
        <taxon>Pseudomonadota</taxon>
        <taxon>Betaproteobacteria</taxon>
        <taxon>Burkholderiales</taxon>
        <taxon>Burkholderiaceae</taxon>
        <taxon>Paraburkholderia</taxon>
    </lineage>
</organism>
<keyword evidence="1" id="KW-1133">Transmembrane helix</keyword>
<sequence length="80" mass="8886">MEPVFLQILKSCSGKRNSFFPTLWVAHNGLYARDGRSAMLPGFVSGMTGIGVASAARRFIEWRTAYRQNRARLAILALSP</sequence>
<dbReference type="KEGG" id="pacs:FAZ98_02745"/>
<dbReference type="AlphaFoldDB" id="A0A7Z2JDM0"/>
<evidence type="ECO:0000313" key="3">
    <source>
        <dbReference type="Proteomes" id="UP000433577"/>
    </source>
</evidence>
<name>A0A7Z2JDM0_9BURK</name>
<dbReference type="RefSeq" id="WP_158948556.1">
    <property type="nucleotide sequence ID" value="NZ_CP046913.1"/>
</dbReference>
<feature type="transmembrane region" description="Helical" evidence="1">
    <location>
        <begin position="38"/>
        <end position="60"/>
    </location>
</feature>
<keyword evidence="3" id="KW-1185">Reference proteome</keyword>
<evidence type="ECO:0000256" key="1">
    <source>
        <dbReference type="SAM" id="Phobius"/>
    </source>
</evidence>
<dbReference type="Proteomes" id="UP000433577">
    <property type="component" value="Chromosome 1"/>
</dbReference>
<proteinExistence type="predicted"/>